<proteinExistence type="predicted"/>
<dbReference type="RefSeq" id="WP_100742476.1">
    <property type="nucleotide sequence ID" value="NZ_NPDW01000001.1"/>
</dbReference>
<feature type="domain" description="HTH araC/xylS-type" evidence="4">
    <location>
        <begin position="153"/>
        <end position="253"/>
    </location>
</feature>
<dbReference type="Gene3D" id="1.10.10.60">
    <property type="entry name" value="Homeodomain-like"/>
    <property type="match status" value="1"/>
</dbReference>
<dbReference type="Pfam" id="PF20240">
    <property type="entry name" value="DUF6597"/>
    <property type="match status" value="1"/>
</dbReference>
<dbReference type="GO" id="GO:0043565">
    <property type="term" value="F:sequence-specific DNA binding"/>
    <property type="evidence" value="ECO:0007669"/>
    <property type="project" value="InterPro"/>
</dbReference>
<sequence length="257" mass="29359">MKIQSYFPAIVLQPFVKKYLIIEADIELENRILPNPNLVLSFQLRGKLRSFESNTMYDLPRAGVAGMRKSARKIIYSKNSSALLVILTEIGASAFFNEPISEFYGKTIGLENLIPNCLLENLEEQLFFANSNLDCIALVEKFLIQNKKNRKLDPILNGTLYKINQSNGQIRINEITKGLPISLDSFEKKFKEIVGITPKQYANLLRIHSVISAHSKSTNLTDLAQEAGFFDQSHFNKEFKRFTGESPKQFFQQSQNW</sequence>
<dbReference type="Pfam" id="PF12833">
    <property type="entry name" value="HTH_18"/>
    <property type="match status" value="1"/>
</dbReference>
<dbReference type="InterPro" id="IPR018060">
    <property type="entry name" value="HTH_AraC"/>
</dbReference>
<keyword evidence="1" id="KW-0805">Transcription regulation</keyword>
<evidence type="ECO:0000313" key="6">
    <source>
        <dbReference type="Proteomes" id="UP000232145"/>
    </source>
</evidence>
<dbReference type="SUPFAM" id="SSF46689">
    <property type="entry name" value="Homeodomain-like"/>
    <property type="match status" value="1"/>
</dbReference>
<evidence type="ECO:0000313" key="5">
    <source>
        <dbReference type="EMBL" id="PJZ85581.1"/>
    </source>
</evidence>
<dbReference type="InterPro" id="IPR020449">
    <property type="entry name" value="Tscrpt_reg_AraC-type_HTH"/>
</dbReference>
<evidence type="ECO:0000256" key="2">
    <source>
        <dbReference type="ARBA" id="ARBA00023125"/>
    </source>
</evidence>
<dbReference type="EMBL" id="NPDX01000001">
    <property type="protein sequence ID" value="PJZ85581.1"/>
    <property type="molecule type" value="Genomic_DNA"/>
</dbReference>
<evidence type="ECO:0000256" key="1">
    <source>
        <dbReference type="ARBA" id="ARBA00023015"/>
    </source>
</evidence>
<gene>
    <name evidence="5" type="ORF">CH364_05040</name>
</gene>
<dbReference type="InterPro" id="IPR009057">
    <property type="entry name" value="Homeodomain-like_sf"/>
</dbReference>
<reference evidence="5 6" key="1">
    <citation type="submission" date="2017-07" db="EMBL/GenBank/DDBJ databases">
        <title>Leptospira spp. isolated from tropical soils.</title>
        <authorList>
            <person name="Thibeaux R."/>
            <person name="Iraola G."/>
            <person name="Ferres I."/>
            <person name="Bierque E."/>
            <person name="Girault D."/>
            <person name="Soupe-Gilbert M.-E."/>
            <person name="Picardeau M."/>
            <person name="Goarant C."/>
        </authorList>
    </citation>
    <scope>NUCLEOTIDE SEQUENCE [LARGE SCALE GENOMIC DNA]</scope>
    <source>
        <strain evidence="5 6">FH2-B-A1</strain>
    </source>
</reference>
<comment type="caution">
    <text evidence="5">The sequence shown here is derived from an EMBL/GenBank/DDBJ whole genome shotgun (WGS) entry which is preliminary data.</text>
</comment>
<keyword evidence="2 5" id="KW-0238">DNA-binding</keyword>
<accession>A0A2N0AN07</accession>
<dbReference type="Proteomes" id="UP000232145">
    <property type="component" value="Unassembled WGS sequence"/>
</dbReference>
<dbReference type="InterPro" id="IPR046532">
    <property type="entry name" value="DUF6597"/>
</dbReference>
<dbReference type="PRINTS" id="PR00032">
    <property type="entry name" value="HTHARAC"/>
</dbReference>
<dbReference type="PANTHER" id="PTHR46796">
    <property type="entry name" value="HTH-TYPE TRANSCRIPTIONAL ACTIVATOR RHAS-RELATED"/>
    <property type="match status" value="1"/>
</dbReference>
<evidence type="ECO:0000259" key="4">
    <source>
        <dbReference type="PROSITE" id="PS01124"/>
    </source>
</evidence>
<evidence type="ECO:0000256" key="3">
    <source>
        <dbReference type="ARBA" id="ARBA00023163"/>
    </source>
</evidence>
<dbReference type="PROSITE" id="PS01124">
    <property type="entry name" value="HTH_ARAC_FAMILY_2"/>
    <property type="match status" value="1"/>
</dbReference>
<dbReference type="InterPro" id="IPR050204">
    <property type="entry name" value="AraC_XylS_family_regulators"/>
</dbReference>
<dbReference type="GO" id="GO:0003700">
    <property type="term" value="F:DNA-binding transcription factor activity"/>
    <property type="evidence" value="ECO:0007669"/>
    <property type="project" value="InterPro"/>
</dbReference>
<dbReference type="SMART" id="SM00342">
    <property type="entry name" value="HTH_ARAC"/>
    <property type="match status" value="1"/>
</dbReference>
<dbReference type="AlphaFoldDB" id="A0A2N0AN07"/>
<keyword evidence="3" id="KW-0804">Transcription</keyword>
<dbReference type="OrthoDB" id="323290at2"/>
<organism evidence="5 6">
    <name type="scientific">Leptospira harrisiae</name>
    <dbReference type="NCBI Taxonomy" id="2023189"/>
    <lineage>
        <taxon>Bacteria</taxon>
        <taxon>Pseudomonadati</taxon>
        <taxon>Spirochaetota</taxon>
        <taxon>Spirochaetia</taxon>
        <taxon>Leptospirales</taxon>
        <taxon>Leptospiraceae</taxon>
        <taxon>Leptospira</taxon>
    </lineage>
</organism>
<protein>
    <submittedName>
        <fullName evidence="5">DNA-binding protein</fullName>
    </submittedName>
</protein>
<keyword evidence="6" id="KW-1185">Reference proteome</keyword>
<name>A0A2N0AN07_9LEPT</name>
<dbReference type="PANTHER" id="PTHR46796:SF13">
    <property type="entry name" value="HTH-TYPE TRANSCRIPTIONAL ACTIVATOR RHAS"/>
    <property type="match status" value="1"/>
</dbReference>